<protein>
    <submittedName>
        <fullName evidence="1">Enoyl-CoA hydratase/carnithine racemase</fullName>
    </submittedName>
</protein>
<name>A0A562S3W9_9BACT</name>
<dbReference type="GO" id="GO:0006635">
    <property type="term" value="P:fatty acid beta-oxidation"/>
    <property type="evidence" value="ECO:0007669"/>
    <property type="project" value="TreeGrafter"/>
</dbReference>
<dbReference type="Pfam" id="PF00378">
    <property type="entry name" value="ECH_1"/>
    <property type="match status" value="1"/>
</dbReference>
<dbReference type="Gene3D" id="3.90.226.10">
    <property type="entry name" value="2-enoyl-CoA Hydratase, Chain A, domain 1"/>
    <property type="match status" value="1"/>
</dbReference>
<organism evidence="1 2">
    <name type="scientific">Desulfobotulus alkaliphilus</name>
    <dbReference type="NCBI Taxonomy" id="622671"/>
    <lineage>
        <taxon>Bacteria</taxon>
        <taxon>Pseudomonadati</taxon>
        <taxon>Thermodesulfobacteriota</taxon>
        <taxon>Desulfobacteria</taxon>
        <taxon>Desulfobacterales</taxon>
        <taxon>Desulfobacteraceae</taxon>
        <taxon>Desulfobotulus</taxon>
    </lineage>
</organism>
<dbReference type="EMBL" id="VLLC01000003">
    <property type="protein sequence ID" value="TWI75604.1"/>
    <property type="molecule type" value="Genomic_DNA"/>
</dbReference>
<sequence length="254" mass="28612">MIKESLEDGIIIVTLSHGKTNSITRETMEKIAVIVDKANTDDSIKGIILTGEGKFFSSGFHLPTFINFKDHADAVNFFEFEEEFLLNFFVCKKPVISAMNGHTAAMGMIMAMASDYRLVTSHPKVKLGMSEIKLGLALTIAELEVMRFGLDTDKKFRDVMYFGEMISPEKALERGIVDEVLEADQLIPRAKEIICSWIDNPGRAFITLKETLKYDSAQRIRTKLDELDWRASLHGFFDPNVKATLEFVQATMEG</sequence>
<dbReference type="SUPFAM" id="SSF52096">
    <property type="entry name" value="ClpP/crotonase"/>
    <property type="match status" value="1"/>
</dbReference>
<comment type="caution">
    <text evidence="1">The sequence shown here is derived from an EMBL/GenBank/DDBJ whole genome shotgun (WGS) entry which is preliminary data.</text>
</comment>
<dbReference type="InterPro" id="IPR001753">
    <property type="entry name" value="Enoyl-CoA_hydra/iso"/>
</dbReference>
<evidence type="ECO:0000313" key="1">
    <source>
        <dbReference type="EMBL" id="TWI75604.1"/>
    </source>
</evidence>
<dbReference type="AlphaFoldDB" id="A0A562S3W9"/>
<evidence type="ECO:0000313" key="2">
    <source>
        <dbReference type="Proteomes" id="UP000318307"/>
    </source>
</evidence>
<dbReference type="Proteomes" id="UP000318307">
    <property type="component" value="Unassembled WGS sequence"/>
</dbReference>
<keyword evidence="2" id="KW-1185">Reference proteome</keyword>
<dbReference type="PANTHER" id="PTHR11941:SF54">
    <property type="entry name" value="ENOYL-COA HYDRATASE, MITOCHONDRIAL"/>
    <property type="match status" value="1"/>
</dbReference>
<dbReference type="CDD" id="cd06558">
    <property type="entry name" value="crotonase-like"/>
    <property type="match status" value="1"/>
</dbReference>
<dbReference type="PANTHER" id="PTHR11941">
    <property type="entry name" value="ENOYL-COA HYDRATASE-RELATED"/>
    <property type="match status" value="1"/>
</dbReference>
<accession>A0A562S3W9</accession>
<proteinExistence type="predicted"/>
<dbReference type="OrthoDB" id="5365311at2"/>
<dbReference type="GO" id="GO:0003824">
    <property type="term" value="F:catalytic activity"/>
    <property type="evidence" value="ECO:0007669"/>
    <property type="project" value="UniProtKB-ARBA"/>
</dbReference>
<reference evidence="1 2" key="1">
    <citation type="submission" date="2019-07" db="EMBL/GenBank/DDBJ databases">
        <title>Genome sequencing of 100 strains of the haloalkaliphilic chemolithoautotrophic sulfur-oxidizing bacterium Thioalkalivibrio.</title>
        <authorList>
            <person name="Muyzer G."/>
        </authorList>
    </citation>
    <scope>NUCLEOTIDE SEQUENCE [LARGE SCALE GENOMIC DNA]</scope>
    <source>
        <strain evidence="1 2">ASO4-4</strain>
    </source>
</reference>
<gene>
    <name evidence="1" type="ORF">LZ24_00652</name>
</gene>
<dbReference type="RefSeq" id="WP_144682286.1">
    <property type="nucleotide sequence ID" value="NZ_VLLC01000003.1"/>
</dbReference>
<dbReference type="InterPro" id="IPR029045">
    <property type="entry name" value="ClpP/crotonase-like_dom_sf"/>
</dbReference>